<keyword evidence="5 6" id="KW-0067">ATP-binding</keyword>
<dbReference type="PANTHER" id="PTHR24055">
    <property type="entry name" value="MITOGEN-ACTIVATED PROTEIN KINASE"/>
    <property type="match status" value="1"/>
</dbReference>
<feature type="compositionally biased region" description="Basic and acidic residues" evidence="7">
    <location>
        <begin position="489"/>
        <end position="502"/>
    </location>
</feature>
<dbReference type="PROSITE" id="PS00108">
    <property type="entry name" value="PROTEIN_KINASE_ST"/>
    <property type="match status" value="1"/>
</dbReference>
<dbReference type="Gene3D" id="3.30.200.20">
    <property type="entry name" value="Phosphorylase Kinase, domain 1"/>
    <property type="match status" value="1"/>
</dbReference>
<feature type="compositionally biased region" description="Polar residues" evidence="7">
    <location>
        <begin position="402"/>
        <end position="426"/>
    </location>
</feature>
<dbReference type="SUPFAM" id="SSF56112">
    <property type="entry name" value="Protein kinase-like (PK-like)"/>
    <property type="match status" value="1"/>
</dbReference>
<dbReference type="OrthoDB" id="2158884at2759"/>
<keyword evidence="10" id="KW-1185">Reference proteome</keyword>
<feature type="compositionally biased region" description="Polar residues" evidence="7">
    <location>
        <begin position="646"/>
        <end position="658"/>
    </location>
</feature>
<keyword evidence="3 6" id="KW-0547">Nucleotide-binding</keyword>
<gene>
    <name evidence="9" type="ORF">PPERSA_01218</name>
</gene>
<keyword evidence="2" id="KW-0808">Transferase</keyword>
<dbReference type="InterPro" id="IPR050117">
    <property type="entry name" value="MAPK"/>
</dbReference>
<evidence type="ECO:0000313" key="9">
    <source>
        <dbReference type="EMBL" id="KRX11019.1"/>
    </source>
</evidence>
<proteinExistence type="predicted"/>
<dbReference type="SMART" id="SM00220">
    <property type="entry name" value="S_TKc"/>
    <property type="match status" value="1"/>
</dbReference>
<keyword evidence="4 9" id="KW-0418">Kinase</keyword>
<dbReference type="InterPro" id="IPR011009">
    <property type="entry name" value="Kinase-like_dom_sf"/>
</dbReference>
<evidence type="ECO:0000313" key="10">
    <source>
        <dbReference type="Proteomes" id="UP000054937"/>
    </source>
</evidence>
<feature type="compositionally biased region" description="Low complexity" evidence="7">
    <location>
        <begin position="659"/>
        <end position="686"/>
    </location>
</feature>
<evidence type="ECO:0000256" key="4">
    <source>
        <dbReference type="ARBA" id="ARBA00022777"/>
    </source>
</evidence>
<dbReference type="GO" id="GO:0004674">
    <property type="term" value="F:protein serine/threonine kinase activity"/>
    <property type="evidence" value="ECO:0007669"/>
    <property type="project" value="UniProtKB-KW"/>
</dbReference>
<dbReference type="InterPro" id="IPR017441">
    <property type="entry name" value="Protein_kinase_ATP_BS"/>
</dbReference>
<feature type="region of interest" description="Disordered" evidence="7">
    <location>
        <begin position="451"/>
        <end position="548"/>
    </location>
</feature>
<evidence type="ECO:0000256" key="2">
    <source>
        <dbReference type="ARBA" id="ARBA00022679"/>
    </source>
</evidence>
<dbReference type="FunFam" id="1.10.510.10:FF:000624">
    <property type="entry name" value="Mitogen-activated protein kinase"/>
    <property type="match status" value="1"/>
</dbReference>
<dbReference type="FunFam" id="3.30.200.20:FF:000545">
    <property type="entry name" value="CMGC family protein kinase"/>
    <property type="match status" value="1"/>
</dbReference>
<organism evidence="9 10">
    <name type="scientific">Pseudocohnilembus persalinus</name>
    <name type="common">Ciliate</name>
    <dbReference type="NCBI Taxonomy" id="266149"/>
    <lineage>
        <taxon>Eukaryota</taxon>
        <taxon>Sar</taxon>
        <taxon>Alveolata</taxon>
        <taxon>Ciliophora</taxon>
        <taxon>Intramacronucleata</taxon>
        <taxon>Oligohymenophorea</taxon>
        <taxon>Scuticociliatia</taxon>
        <taxon>Philasterida</taxon>
        <taxon>Pseudocohnilembidae</taxon>
        <taxon>Pseudocohnilembus</taxon>
    </lineage>
</organism>
<accession>A0A0V0R950</accession>
<evidence type="ECO:0000256" key="7">
    <source>
        <dbReference type="SAM" id="MobiDB-lite"/>
    </source>
</evidence>
<feature type="domain" description="Protein kinase" evidence="8">
    <location>
        <begin position="4"/>
        <end position="288"/>
    </location>
</feature>
<dbReference type="GO" id="GO:0005524">
    <property type="term" value="F:ATP binding"/>
    <property type="evidence" value="ECO:0007669"/>
    <property type="project" value="UniProtKB-UniRule"/>
</dbReference>
<dbReference type="InterPro" id="IPR008271">
    <property type="entry name" value="Ser/Thr_kinase_AS"/>
</dbReference>
<feature type="compositionally biased region" description="Polar residues" evidence="7">
    <location>
        <begin position="314"/>
        <end position="336"/>
    </location>
</feature>
<dbReference type="EMBL" id="LDAU01000008">
    <property type="protein sequence ID" value="KRX11019.1"/>
    <property type="molecule type" value="Genomic_DNA"/>
</dbReference>
<dbReference type="CDD" id="cd07830">
    <property type="entry name" value="STKc_MAK_like"/>
    <property type="match status" value="1"/>
</dbReference>
<feature type="binding site" evidence="6">
    <location>
        <position position="33"/>
    </location>
    <ligand>
        <name>ATP</name>
        <dbReference type="ChEBI" id="CHEBI:30616"/>
    </ligand>
</feature>
<evidence type="ECO:0000256" key="5">
    <source>
        <dbReference type="ARBA" id="ARBA00022840"/>
    </source>
</evidence>
<reference evidence="9 10" key="1">
    <citation type="journal article" date="2015" name="Sci. Rep.">
        <title>Genome of the facultative scuticociliatosis pathogen Pseudocohnilembus persalinus provides insight into its virulence through horizontal gene transfer.</title>
        <authorList>
            <person name="Xiong J."/>
            <person name="Wang G."/>
            <person name="Cheng J."/>
            <person name="Tian M."/>
            <person name="Pan X."/>
            <person name="Warren A."/>
            <person name="Jiang C."/>
            <person name="Yuan D."/>
            <person name="Miao W."/>
        </authorList>
    </citation>
    <scope>NUCLEOTIDE SEQUENCE [LARGE SCALE GENOMIC DNA]</scope>
    <source>
        <strain evidence="9">36N120E</strain>
    </source>
</reference>
<feature type="region of interest" description="Disordered" evidence="7">
    <location>
        <begin position="645"/>
        <end position="686"/>
    </location>
</feature>
<dbReference type="Pfam" id="PF00069">
    <property type="entry name" value="Pkinase"/>
    <property type="match status" value="1"/>
</dbReference>
<sequence length="686" mass="78910">MEKYREIKKIGDGAFGSVIKAENIQDKSIVAIKYMKQKYKSWDECMELRELKSLRKLKDHINIIRLKEVIRVNDELAFIFEFIHNDIFRLYEEQKKLGTTLPKNTVKSIFWQTANALQYCHKQGFFHRDLKPENIFISENQIVKLGDFGLAREIRSRPPFTEYVSTRWYRAPEIILRQPNYNSPVDVFALGCIIGELYEGKPIFPGGSEIDQLTKYCQILGTPSKEEWPEGHKLAAKKGFTFRFYSSIDLQDVIPNAPYEALQLIKQCLQWDPNKRPNATKIMQHQFFNDINSILPQEVQQAMLKGGIVPLKPVTSQQKPTSQSSNTSYRGVSSPLNKHGQNELTNKRLQQNKEKQSNRENFYGSGQLDLDDILGNSNGISSQKKNQDTTSFKKPPLRPSNLRENNQQSNNIGLPKLDNQSNNLPDYSSRKDHKNKDIDSILDFLNKPEEKRNSFKNDNSINNNYEFSSKPKFPNYNSGKKNEISGNKNEYEFNHFGSEPRRNISKSSNPYGKENPYHGSNNNSNLNFDFPQTTTKNNNNNNYNFGSYNSIQQVSSNLNSINSYDTKPNLSKKNLQNQNSYGYSNNNYNYNYNNNVNEYKYDNSSKGNRATSLNQNLKPNIGGNFTYSYNPIQKDKKDDDILGQYLPSTNNRSRNGVHNQQNRAAVNRNQYGGGSNYNYGAGTSLE</sequence>
<keyword evidence="1" id="KW-0723">Serine/threonine-protein kinase</keyword>
<feature type="compositionally biased region" description="Polar residues" evidence="7">
    <location>
        <begin position="475"/>
        <end position="488"/>
    </location>
</feature>
<dbReference type="InParanoid" id="A0A0V0R950"/>
<dbReference type="Proteomes" id="UP000054937">
    <property type="component" value="Unassembled WGS sequence"/>
</dbReference>
<comment type="caution">
    <text evidence="9">The sequence shown here is derived from an EMBL/GenBank/DDBJ whole genome shotgun (WGS) entry which is preliminary data.</text>
</comment>
<dbReference type="PROSITE" id="PS00107">
    <property type="entry name" value="PROTEIN_KINASE_ATP"/>
    <property type="match status" value="1"/>
</dbReference>
<protein>
    <submittedName>
        <fullName evidence="9">Protein kinase-like domain</fullName>
    </submittedName>
</protein>
<evidence type="ECO:0000256" key="3">
    <source>
        <dbReference type="ARBA" id="ARBA00022741"/>
    </source>
</evidence>
<dbReference type="PROSITE" id="PS50011">
    <property type="entry name" value="PROTEIN_KINASE_DOM"/>
    <property type="match status" value="1"/>
</dbReference>
<feature type="compositionally biased region" description="Polar residues" evidence="7">
    <location>
        <begin position="518"/>
        <end position="536"/>
    </location>
</feature>
<feature type="compositionally biased region" description="Polar residues" evidence="7">
    <location>
        <begin position="375"/>
        <end position="392"/>
    </location>
</feature>
<feature type="region of interest" description="Disordered" evidence="7">
    <location>
        <begin position="313"/>
        <end position="435"/>
    </location>
</feature>
<dbReference type="Gene3D" id="1.10.510.10">
    <property type="entry name" value="Transferase(Phosphotransferase) domain 1"/>
    <property type="match status" value="1"/>
</dbReference>
<dbReference type="AlphaFoldDB" id="A0A0V0R950"/>
<name>A0A0V0R950_PSEPJ</name>
<evidence type="ECO:0000256" key="6">
    <source>
        <dbReference type="PROSITE-ProRule" id="PRU10141"/>
    </source>
</evidence>
<evidence type="ECO:0000259" key="8">
    <source>
        <dbReference type="PROSITE" id="PS50011"/>
    </source>
</evidence>
<dbReference type="InterPro" id="IPR000719">
    <property type="entry name" value="Prot_kinase_dom"/>
</dbReference>
<evidence type="ECO:0000256" key="1">
    <source>
        <dbReference type="ARBA" id="ARBA00022527"/>
    </source>
</evidence>